<dbReference type="SUPFAM" id="SSF55718">
    <property type="entry name" value="SCP-like"/>
    <property type="match status" value="1"/>
</dbReference>
<dbReference type="InterPro" id="IPR036527">
    <property type="entry name" value="SCP2_sterol-bd_dom_sf"/>
</dbReference>
<dbReference type="InterPro" id="IPR010872">
    <property type="entry name" value="MDMPI_C-term_domain"/>
</dbReference>
<dbReference type="GO" id="GO:0046872">
    <property type="term" value="F:metal ion binding"/>
    <property type="evidence" value="ECO:0007669"/>
    <property type="project" value="InterPro"/>
</dbReference>
<evidence type="ECO:0000259" key="2">
    <source>
        <dbReference type="Pfam" id="PF11716"/>
    </source>
</evidence>
<dbReference type="EMBL" id="MSIF01000013">
    <property type="protein sequence ID" value="OLF08058.1"/>
    <property type="molecule type" value="Genomic_DNA"/>
</dbReference>
<protein>
    <recommendedName>
        <fullName evidence="5">Maleylpyruvate isomerase</fullName>
    </recommendedName>
</protein>
<evidence type="ECO:0000313" key="3">
    <source>
        <dbReference type="EMBL" id="OLF08058.1"/>
    </source>
</evidence>
<comment type="caution">
    <text evidence="3">The sequence shown here is derived from an EMBL/GenBank/DDBJ whole genome shotgun (WGS) entry which is preliminary data.</text>
</comment>
<dbReference type="SUPFAM" id="SSF109854">
    <property type="entry name" value="DinB/YfiT-like putative metalloenzymes"/>
    <property type="match status" value="1"/>
</dbReference>
<dbReference type="InterPro" id="IPR024344">
    <property type="entry name" value="MDMPI_metal-binding"/>
</dbReference>
<dbReference type="Proteomes" id="UP000185696">
    <property type="component" value="Unassembled WGS sequence"/>
</dbReference>
<proteinExistence type="predicted"/>
<dbReference type="AlphaFoldDB" id="A0A7Z1AXB1"/>
<dbReference type="Pfam" id="PF07398">
    <property type="entry name" value="MDMPI_C"/>
    <property type="match status" value="1"/>
</dbReference>
<dbReference type="InterPro" id="IPR017517">
    <property type="entry name" value="Maleyloyr_isom"/>
</dbReference>
<feature type="domain" description="Mycothiol-dependent maleylpyruvate isomerase metal-binding" evidence="2">
    <location>
        <begin position="13"/>
        <end position="152"/>
    </location>
</feature>
<evidence type="ECO:0008006" key="5">
    <source>
        <dbReference type="Google" id="ProtNLM"/>
    </source>
</evidence>
<reference evidence="3 4" key="1">
    <citation type="submission" date="2016-12" db="EMBL/GenBank/DDBJ databases">
        <title>The draft genome sequence of Actinophytocola xinjiangensis.</title>
        <authorList>
            <person name="Wang W."/>
            <person name="Yuan L."/>
        </authorList>
    </citation>
    <scope>NUCLEOTIDE SEQUENCE [LARGE SCALE GENOMIC DNA]</scope>
    <source>
        <strain evidence="3 4">CGMCC 4.4663</strain>
    </source>
</reference>
<dbReference type="RefSeq" id="WP_075135361.1">
    <property type="nucleotide sequence ID" value="NZ_MSIF01000013.1"/>
</dbReference>
<evidence type="ECO:0000259" key="1">
    <source>
        <dbReference type="Pfam" id="PF07398"/>
    </source>
</evidence>
<accession>A0A7Z1AXB1</accession>
<gene>
    <name evidence="3" type="ORF">BLA60_24630</name>
</gene>
<evidence type="ECO:0000313" key="4">
    <source>
        <dbReference type="Proteomes" id="UP000185696"/>
    </source>
</evidence>
<dbReference type="NCBIfam" id="TIGR03083">
    <property type="entry name" value="maleylpyruvate isomerase family mycothiol-dependent enzyme"/>
    <property type="match status" value="1"/>
</dbReference>
<dbReference type="InterPro" id="IPR034660">
    <property type="entry name" value="DinB/YfiT-like"/>
</dbReference>
<dbReference type="Gene3D" id="1.20.120.450">
    <property type="entry name" value="dinb family like domain"/>
    <property type="match status" value="1"/>
</dbReference>
<name>A0A7Z1AXB1_9PSEU</name>
<dbReference type="OrthoDB" id="154293at2"/>
<sequence length="271" mass="29094">MTLDQHTVLPALLDEWTALDALLGTLAPAQWAAPTALPGWSVHDNVSHLVGTEYALSGRPTPPCEVDVRALPHVRNDMGAANEAWVIALREVEPGELLARFREITGVRREYLAALSAAEWDAPSWTPAGERTYGRFMRIRLFDCWMHEQDIRDALALPGHEDGASARVALDEMADALGYLVGKRAGAPDGASVTIELTGPLPTTWHVAVDGRAALVERLPGPATATLRLSSTLFTRLCGGRVPVAERLGDIAVTGDTDLAGRVANALPFTI</sequence>
<organism evidence="3 4">
    <name type="scientific">Actinophytocola xinjiangensis</name>
    <dbReference type="NCBI Taxonomy" id="485602"/>
    <lineage>
        <taxon>Bacteria</taxon>
        <taxon>Bacillati</taxon>
        <taxon>Actinomycetota</taxon>
        <taxon>Actinomycetes</taxon>
        <taxon>Pseudonocardiales</taxon>
        <taxon>Pseudonocardiaceae</taxon>
    </lineage>
</organism>
<keyword evidence="4" id="KW-1185">Reference proteome</keyword>
<dbReference type="Pfam" id="PF11716">
    <property type="entry name" value="MDMPI_N"/>
    <property type="match status" value="1"/>
</dbReference>
<feature type="domain" description="MDMPI C-terminal" evidence="1">
    <location>
        <begin position="167"/>
        <end position="261"/>
    </location>
</feature>